<dbReference type="InterPro" id="IPR000873">
    <property type="entry name" value="AMP-dep_synth/lig_dom"/>
</dbReference>
<dbReference type="STRING" id="1192034.CAP_3611"/>
<dbReference type="OrthoDB" id="5479867at2"/>
<dbReference type="Gene3D" id="3.40.50.12780">
    <property type="entry name" value="N-terminal domain of ligase-like"/>
    <property type="match status" value="1"/>
</dbReference>
<dbReference type="PANTHER" id="PTHR43767">
    <property type="entry name" value="LONG-CHAIN-FATTY-ACID--COA LIGASE"/>
    <property type="match status" value="1"/>
</dbReference>
<accession>A0A017T8V3</accession>
<dbReference type="InterPro" id="IPR042099">
    <property type="entry name" value="ANL_N_sf"/>
</dbReference>
<organism evidence="2 3">
    <name type="scientific">Chondromyces apiculatus DSM 436</name>
    <dbReference type="NCBI Taxonomy" id="1192034"/>
    <lineage>
        <taxon>Bacteria</taxon>
        <taxon>Pseudomonadati</taxon>
        <taxon>Myxococcota</taxon>
        <taxon>Polyangia</taxon>
        <taxon>Polyangiales</taxon>
        <taxon>Polyangiaceae</taxon>
        <taxon>Chondromyces</taxon>
    </lineage>
</organism>
<dbReference type="SUPFAM" id="SSF56801">
    <property type="entry name" value="Acetyl-CoA synthetase-like"/>
    <property type="match status" value="1"/>
</dbReference>
<evidence type="ECO:0000313" key="3">
    <source>
        <dbReference type="Proteomes" id="UP000019678"/>
    </source>
</evidence>
<protein>
    <recommendedName>
        <fullName evidence="1">AMP-dependent synthetase/ligase domain-containing protein</fullName>
    </recommendedName>
</protein>
<dbReference type="eggNOG" id="COG0365">
    <property type="taxonomic scope" value="Bacteria"/>
</dbReference>
<proteinExistence type="predicted"/>
<evidence type="ECO:0000259" key="1">
    <source>
        <dbReference type="Pfam" id="PF00501"/>
    </source>
</evidence>
<gene>
    <name evidence="2" type="ORF">CAP_3611</name>
</gene>
<evidence type="ECO:0000313" key="2">
    <source>
        <dbReference type="EMBL" id="EYF05021.1"/>
    </source>
</evidence>
<reference evidence="2 3" key="1">
    <citation type="submission" date="2013-05" db="EMBL/GenBank/DDBJ databases">
        <title>Genome assembly of Chondromyces apiculatus DSM 436.</title>
        <authorList>
            <person name="Sharma G."/>
            <person name="Khatri I."/>
            <person name="Kaur C."/>
            <person name="Mayilraj S."/>
            <person name="Subramanian S."/>
        </authorList>
    </citation>
    <scope>NUCLEOTIDE SEQUENCE [LARGE SCALE GENOMIC DNA]</scope>
    <source>
        <strain evidence="2 3">DSM 436</strain>
    </source>
</reference>
<name>A0A017T8V3_9BACT</name>
<dbReference type="InterPro" id="IPR050237">
    <property type="entry name" value="ATP-dep_AMP-bd_enzyme"/>
</dbReference>
<dbReference type="PANTHER" id="PTHR43767:SF1">
    <property type="entry name" value="NONRIBOSOMAL PEPTIDE SYNTHASE PES1 (EUROFUNG)-RELATED"/>
    <property type="match status" value="1"/>
</dbReference>
<dbReference type="AlphaFoldDB" id="A0A017T8V3"/>
<keyword evidence="3" id="KW-1185">Reference proteome</keyword>
<dbReference type="EMBL" id="ASRX01000027">
    <property type="protein sequence ID" value="EYF05021.1"/>
    <property type="molecule type" value="Genomic_DNA"/>
</dbReference>
<feature type="domain" description="AMP-dependent synthetase/ligase" evidence="1">
    <location>
        <begin position="84"/>
        <end position="156"/>
    </location>
</feature>
<dbReference type="RefSeq" id="WP_044242892.1">
    <property type="nucleotide sequence ID" value="NZ_ASRX01000027.1"/>
</dbReference>
<dbReference type="Pfam" id="PF00501">
    <property type="entry name" value="AMP-binding"/>
    <property type="match status" value="1"/>
</dbReference>
<dbReference type="Proteomes" id="UP000019678">
    <property type="component" value="Unassembled WGS sequence"/>
</dbReference>
<comment type="caution">
    <text evidence="2">The sequence shown here is derived from an EMBL/GenBank/DDBJ whole genome shotgun (WGS) entry which is preliminary data.</text>
</comment>
<sequence>MEKRGAPVPDPERLDLRAIVETLRRGKADGAFLQGFLPATYAAGARFRRALYAHAARRPGGLKGRADEGYDVYHDCVVVHLGARRRAFVAAGAGSDQEISFDNLHVRAGALAGAWKGAGVEPGQALALILPLSVEYVVALLAALRLGAVIAPVPPMGPTFVRNRVERLAPDHVVTAERYRHLLGPGAASLSLLPLAAPLQGPAAPPSHWYAPDEPVARVLSTFGDAAAAPVEVPAAALHEALLRDGLVVLGLDEADTLAAPGFDLVQFQPHLLLATLAAGAAYAEVAPEDVEADPRVLDRLGVTVLGVSRSLRDVVLRRGSSAVPRSSRAWFRSLTEVVEPELWDTLARALWERKLPGFGVVSSAAAAGVHLFAPPSPPAIVPRVWPVPGKAWLLAELAAGSLAALNAAGMYTPLRDDAPDLTGMPRLVLARDPDGLVLAGAIDVGRQAQAYPTAEVARAVERVPGVQHAAVVVSPGGAPNDAKIVVIAFVEDERGPDGQILLPVTPRSIDALVQREMGKPFAPDRIEIFPLRPRLVEGVADEAWCRAQYLGGTLHEKARSEVFVLLSRLGYILARPKAAE</sequence>